<comment type="similarity">
    <text evidence="2">Belongs to the prephenate/arogenate dehydrogenase family.</text>
</comment>
<dbReference type="Gene3D" id="3.40.50.720">
    <property type="entry name" value="NAD(P)-binding Rossmann-like Domain"/>
    <property type="match status" value="1"/>
</dbReference>
<evidence type="ECO:0000256" key="9">
    <source>
        <dbReference type="ARBA" id="ARBA00023141"/>
    </source>
</evidence>
<dbReference type="Pfam" id="PF01842">
    <property type="entry name" value="ACT"/>
    <property type="match status" value="1"/>
</dbReference>
<reference evidence="13 14" key="1">
    <citation type="submission" date="2013-03" db="EMBL/GenBank/DDBJ databases">
        <title>The Genome Sequence of Enterococcus sulfureus ATCC_49903 (PacBio/Illumina hybrid assembly).</title>
        <authorList>
            <consortium name="The Broad Institute Genomics Platform"/>
            <consortium name="The Broad Institute Genome Sequencing Center for Infectious Disease"/>
            <person name="Earl A."/>
            <person name="Russ C."/>
            <person name="Gilmore M."/>
            <person name="Surin D."/>
            <person name="Walker B."/>
            <person name="Young S."/>
            <person name="Zeng Q."/>
            <person name="Gargeya S."/>
            <person name="Fitzgerald M."/>
            <person name="Haas B."/>
            <person name="Abouelleil A."/>
            <person name="Allen A.W."/>
            <person name="Alvarado L."/>
            <person name="Arachchi H.M."/>
            <person name="Berlin A.M."/>
            <person name="Chapman S.B."/>
            <person name="Gainer-Dewar J."/>
            <person name="Goldberg J."/>
            <person name="Griggs A."/>
            <person name="Gujja S."/>
            <person name="Hansen M."/>
            <person name="Howarth C."/>
            <person name="Imamovic A."/>
            <person name="Ireland A."/>
            <person name="Larimer J."/>
            <person name="McCowan C."/>
            <person name="Murphy C."/>
            <person name="Pearson M."/>
            <person name="Poon T.W."/>
            <person name="Priest M."/>
            <person name="Roberts A."/>
            <person name="Saif S."/>
            <person name="Shea T."/>
            <person name="Sisk P."/>
            <person name="Sykes S."/>
            <person name="Wortman J."/>
            <person name="Nusbaum C."/>
            <person name="Birren B."/>
        </authorList>
    </citation>
    <scope>NUCLEOTIDE SEQUENCE [LARGE SCALE GENOMIC DNA]</scope>
    <source>
        <strain evidence="13 14">ATCC 49903</strain>
    </source>
</reference>
<dbReference type="PROSITE" id="PS51176">
    <property type="entry name" value="PDH_ADH"/>
    <property type="match status" value="1"/>
</dbReference>
<dbReference type="PANTHER" id="PTHR21363:SF0">
    <property type="entry name" value="PREPHENATE DEHYDROGENASE [NADP(+)]"/>
    <property type="match status" value="1"/>
</dbReference>
<evidence type="ECO:0000313" key="14">
    <source>
        <dbReference type="Proteomes" id="UP000015961"/>
    </source>
</evidence>
<evidence type="ECO:0000256" key="10">
    <source>
        <dbReference type="ARBA" id="ARBA00049260"/>
    </source>
</evidence>
<dbReference type="PROSITE" id="PS51671">
    <property type="entry name" value="ACT"/>
    <property type="match status" value="1"/>
</dbReference>
<dbReference type="Proteomes" id="UP000015961">
    <property type="component" value="Unassembled WGS sequence"/>
</dbReference>
<dbReference type="UniPathway" id="UPA00122">
    <property type="reaction ID" value="UER00961"/>
</dbReference>
<keyword evidence="14" id="KW-1185">Reference proteome</keyword>
<dbReference type="Pfam" id="PF20463">
    <property type="entry name" value="PDH_C"/>
    <property type="match status" value="1"/>
</dbReference>
<dbReference type="PANTHER" id="PTHR21363">
    <property type="entry name" value="PREPHENATE DEHYDROGENASE"/>
    <property type="match status" value="1"/>
</dbReference>
<evidence type="ECO:0000259" key="11">
    <source>
        <dbReference type="PROSITE" id="PS51176"/>
    </source>
</evidence>
<dbReference type="RefSeq" id="WP_016185481.1">
    <property type="nucleotide sequence ID" value="NZ_ASWO01000005.1"/>
</dbReference>
<evidence type="ECO:0000256" key="2">
    <source>
        <dbReference type="ARBA" id="ARBA00007964"/>
    </source>
</evidence>
<name>S0L2V4_9ENTE</name>
<sequence>MSKTVFVIGLGLIGASLAKTMTISHPEHTVYGWDTKIESTHIAKKSGIITQVAPSVAEVAPLADIIILAGPIHTTMQYLHDFQQLTLKPDVLVTDVGSTKYEIATYANTLPFDFIGGHPMAGSHKSGVLAADTLLFENAYFIFTPTSPSQQKRVNELVTLYQETKAKFIVLSPLEHDQITGMLSHLPHIIASGIVNQSDGFNQAHPRAKQLAAGGFRDITRIASSDPVIWTDILLSNRTQLMDLITTWQIQMQQVYQWLDHKDRHAIHHFFESAKETRDAMPIHQPGAIPRFYDLLIDVPDEPGVIATVTAKLAQANISLTNIKILETREDIIGILQVSFKHEADLFLAKDYLTQHTTYPCRIKE</sequence>
<dbReference type="NCBIfam" id="NF005107">
    <property type="entry name" value="PRK06545.1-5"/>
    <property type="match status" value="1"/>
</dbReference>
<dbReference type="eggNOG" id="COG0287">
    <property type="taxonomic scope" value="Bacteria"/>
</dbReference>
<evidence type="ECO:0000256" key="6">
    <source>
        <dbReference type="ARBA" id="ARBA00022605"/>
    </source>
</evidence>
<dbReference type="GO" id="GO:0070403">
    <property type="term" value="F:NAD+ binding"/>
    <property type="evidence" value="ECO:0007669"/>
    <property type="project" value="InterPro"/>
</dbReference>
<dbReference type="InterPro" id="IPR003099">
    <property type="entry name" value="Prephen_DH"/>
</dbReference>
<keyword evidence="5" id="KW-0827">Tyrosine biosynthesis</keyword>
<keyword evidence="8" id="KW-0520">NAD</keyword>
<dbReference type="STRING" id="1140003.OMY_01029"/>
<comment type="caution">
    <text evidence="13">The sequence shown here is derived from an EMBL/GenBank/DDBJ whole genome shotgun (WGS) entry which is preliminary data.</text>
</comment>
<evidence type="ECO:0000256" key="4">
    <source>
        <dbReference type="ARBA" id="ARBA00016891"/>
    </source>
</evidence>
<feature type="domain" description="Prephenate/arogenate dehydrogenase" evidence="11">
    <location>
        <begin position="3"/>
        <end position="289"/>
    </location>
</feature>
<organism evidence="13 14">
    <name type="scientific">Enterococcus sulfureus ATCC 49903</name>
    <dbReference type="NCBI Taxonomy" id="1140003"/>
    <lineage>
        <taxon>Bacteria</taxon>
        <taxon>Bacillati</taxon>
        <taxon>Bacillota</taxon>
        <taxon>Bacilli</taxon>
        <taxon>Lactobacillales</taxon>
        <taxon>Enterococcaceae</taxon>
        <taxon>Enterococcus</taxon>
    </lineage>
</organism>
<dbReference type="SUPFAM" id="SSF48179">
    <property type="entry name" value="6-phosphogluconate dehydrogenase C-terminal domain-like"/>
    <property type="match status" value="1"/>
</dbReference>
<dbReference type="EMBL" id="ASWO01000005">
    <property type="protein sequence ID" value="EOT83924.1"/>
    <property type="molecule type" value="Genomic_DNA"/>
</dbReference>
<dbReference type="EC" id="1.3.1.12" evidence="3"/>
<dbReference type="Pfam" id="PF02153">
    <property type="entry name" value="PDH_N"/>
    <property type="match status" value="1"/>
</dbReference>
<evidence type="ECO:0000256" key="8">
    <source>
        <dbReference type="ARBA" id="ARBA00023027"/>
    </source>
</evidence>
<dbReference type="InterPro" id="IPR008927">
    <property type="entry name" value="6-PGluconate_DH-like_C_sf"/>
</dbReference>
<evidence type="ECO:0000256" key="7">
    <source>
        <dbReference type="ARBA" id="ARBA00023002"/>
    </source>
</evidence>
<dbReference type="GO" id="GO:0008977">
    <property type="term" value="F:prephenate dehydrogenase (NAD+) activity"/>
    <property type="evidence" value="ECO:0007669"/>
    <property type="project" value="UniProtKB-EC"/>
</dbReference>
<dbReference type="FunFam" id="1.10.3660.10:FF:000003">
    <property type="entry name" value="Prephenate dehydrogenase"/>
    <property type="match status" value="1"/>
</dbReference>
<dbReference type="InterPro" id="IPR002912">
    <property type="entry name" value="ACT_dom"/>
</dbReference>
<evidence type="ECO:0000259" key="12">
    <source>
        <dbReference type="PROSITE" id="PS51671"/>
    </source>
</evidence>
<dbReference type="SUPFAM" id="SSF55021">
    <property type="entry name" value="ACT-like"/>
    <property type="match status" value="1"/>
</dbReference>
<evidence type="ECO:0000256" key="1">
    <source>
        <dbReference type="ARBA" id="ARBA00005067"/>
    </source>
</evidence>
<keyword evidence="7" id="KW-0560">Oxidoreductase</keyword>
<dbReference type="InterPro" id="IPR046825">
    <property type="entry name" value="PDH_C"/>
</dbReference>
<keyword evidence="6" id="KW-0028">Amino-acid biosynthesis</keyword>
<dbReference type="AlphaFoldDB" id="S0L2V4"/>
<dbReference type="OrthoDB" id="9802008at2"/>
<evidence type="ECO:0000256" key="5">
    <source>
        <dbReference type="ARBA" id="ARBA00022498"/>
    </source>
</evidence>
<keyword evidence="9" id="KW-0057">Aromatic amino acid biosynthesis</keyword>
<accession>S0L2V4</accession>
<protein>
    <recommendedName>
        <fullName evidence="4">Prephenate dehydrogenase</fullName>
        <ecNumber evidence="3">1.3.1.12</ecNumber>
    </recommendedName>
</protein>
<dbReference type="InterPro" id="IPR036291">
    <property type="entry name" value="NAD(P)-bd_dom_sf"/>
</dbReference>
<dbReference type="Gene3D" id="1.10.3660.10">
    <property type="entry name" value="6-phosphogluconate dehydrogenase C-terminal like domain"/>
    <property type="match status" value="1"/>
</dbReference>
<dbReference type="CDD" id="cd04909">
    <property type="entry name" value="ACT_PDH-BS"/>
    <property type="match status" value="1"/>
</dbReference>
<gene>
    <name evidence="13" type="ORF">I573_01649</name>
</gene>
<feature type="domain" description="ACT" evidence="12">
    <location>
        <begin position="294"/>
        <end position="365"/>
    </location>
</feature>
<dbReference type="InterPro" id="IPR050812">
    <property type="entry name" value="Preph/Arog_dehydrog"/>
</dbReference>
<evidence type="ECO:0000313" key="13">
    <source>
        <dbReference type="EMBL" id="EOT83924.1"/>
    </source>
</evidence>
<proteinExistence type="inferred from homology"/>
<dbReference type="GO" id="GO:0006571">
    <property type="term" value="P:tyrosine biosynthetic process"/>
    <property type="evidence" value="ECO:0007669"/>
    <property type="project" value="UniProtKB-UniPathway"/>
</dbReference>
<dbReference type="InterPro" id="IPR046826">
    <property type="entry name" value="PDH_N"/>
</dbReference>
<comment type="pathway">
    <text evidence="1">Amino-acid biosynthesis; L-tyrosine biosynthesis; (4-hydroxyphenyl)pyruvate from prephenate (NAD(+) route): step 1/1.</text>
</comment>
<comment type="catalytic activity">
    <reaction evidence="10">
        <text>prephenate + NAD(+) = 3-(4-hydroxyphenyl)pyruvate + CO2 + NADH</text>
        <dbReference type="Rhea" id="RHEA:13869"/>
        <dbReference type="ChEBI" id="CHEBI:16526"/>
        <dbReference type="ChEBI" id="CHEBI:29934"/>
        <dbReference type="ChEBI" id="CHEBI:36242"/>
        <dbReference type="ChEBI" id="CHEBI:57540"/>
        <dbReference type="ChEBI" id="CHEBI:57945"/>
        <dbReference type="EC" id="1.3.1.12"/>
    </reaction>
</comment>
<dbReference type="SUPFAM" id="SSF51735">
    <property type="entry name" value="NAD(P)-binding Rossmann-fold domains"/>
    <property type="match status" value="1"/>
</dbReference>
<evidence type="ECO:0000256" key="3">
    <source>
        <dbReference type="ARBA" id="ARBA00012068"/>
    </source>
</evidence>
<dbReference type="InterPro" id="IPR045865">
    <property type="entry name" value="ACT-like_dom_sf"/>
</dbReference>
<dbReference type="FunFam" id="3.40.50.720:FF:000208">
    <property type="entry name" value="Prephenate dehydrogenase"/>
    <property type="match status" value="1"/>
</dbReference>
<dbReference type="PATRIC" id="fig|1140003.3.peg.986"/>
<dbReference type="GO" id="GO:0004665">
    <property type="term" value="F:prephenate dehydrogenase (NADP+) activity"/>
    <property type="evidence" value="ECO:0007669"/>
    <property type="project" value="InterPro"/>
</dbReference>